<feature type="transmembrane region" description="Helical" evidence="8">
    <location>
        <begin position="231"/>
        <end position="249"/>
    </location>
</feature>
<evidence type="ECO:0000256" key="1">
    <source>
        <dbReference type="ARBA" id="ARBA00004651"/>
    </source>
</evidence>
<feature type="transmembrane region" description="Helical" evidence="8">
    <location>
        <begin position="131"/>
        <end position="150"/>
    </location>
</feature>
<feature type="transmembrane region" description="Helical" evidence="8">
    <location>
        <begin position="7"/>
        <end position="40"/>
    </location>
</feature>
<evidence type="ECO:0000313" key="10">
    <source>
        <dbReference type="Proteomes" id="UP001549363"/>
    </source>
</evidence>
<evidence type="ECO:0000256" key="3">
    <source>
        <dbReference type="ARBA" id="ARBA00022448"/>
    </source>
</evidence>
<keyword evidence="5 8" id="KW-0812">Transmembrane</keyword>
<dbReference type="EMBL" id="JBEPSB010000041">
    <property type="protein sequence ID" value="MET4563443.1"/>
    <property type="molecule type" value="Genomic_DNA"/>
</dbReference>
<keyword evidence="3" id="KW-0813">Transport</keyword>
<evidence type="ECO:0000313" key="9">
    <source>
        <dbReference type="EMBL" id="MET4563443.1"/>
    </source>
</evidence>
<keyword evidence="4 8" id="KW-1003">Cell membrane</keyword>
<dbReference type="InterPro" id="IPR052017">
    <property type="entry name" value="TSUP"/>
</dbReference>
<evidence type="ECO:0000256" key="4">
    <source>
        <dbReference type="ARBA" id="ARBA00022475"/>
    </source>
</evidence>
<dbReference type="Proteomes" id="UP001549363">
    <property type="component" value="Unassembled WGS sequence"/>
</dbReference>
<evidence type="ECO:0000256" key="7">
    <source>
        <dbReference type="ARBA" id="ARBA00023136"/>
    </source>
</evidence>
<gene>
    <name evidence="9" type="ORF">ABIA69_004640</name>
</gene>
<evidence type="ECO:0000256" key="2">
    <source>
        <dbReference type="ARBA" id="ARBA00009142"/>
    </source>
</evidence>
<dbReference type="RefSeq" id="WP_354473264.1">
    <property type="nucleotide sequence ID" value="NZ_JBEPSB010000041.1"/>
</dbReference>
<dbReference type="PANTHER" id="PTHR30269">
    <property type="entry name" value="TRANSMEMBRANE PROTEIN YFCA"/>
    <property type="match status" value="1"/>
</dbReference>
<evidence type="ECO:0000256" key="5">
    <source>
        <dbReference type="ARBA" id="ARBA00022692"/>
    </source>
</evidence>
<keyword evidence="7 8" id="KW-0472">Membrane</keyword>
<feature type="transmembrane region" description="Helical" evidence="8">
    <location>
        <begin position="101"/>
        <end position="119"/>
    </location>
</feature>
<dbReference type="InterPro" id="IPR002781">
    <property type="entry name" value="TM_pro_TauE-like"/>
</dbReference>
<accession>A0ABV2PR48</accession>
<keyword evidence="10" id="KW-1185">Reference proteome</keyword>
<protein>
    <recommendedName>
        <fullName evidence="8">Probable membrane transporter protein</fullName>
    </recommendedName>
</protein>
<dbReference type="Pfam" id="PF01925">
    <property type="entry name" value="TauE"/>
    <property type="match status" value="1"/>
</dbReference>
<comment type="subcellular location">
    <subcellularLocation>
        <location evidence="1 8">Cell membrane</location>
        <topology evidence="1 8">Multi-pass membrane protein</topology>
    </subcellularLocation>
</comment>
<evidence type="ECO:0000256" key="8">
    <source>
        <dbReference type="RuleBase" id="RU363041"/>
    </source>
</evidence>
<dbReference type="PANTHER" id="PTHR30269:SF0">
    <property type="entry name" value="MEMBRANE TRANSPORTER PROTEIN YFCA-RELATED"/>
    <property type="match status" value="1"/>
</dbReference>
<name>A0ABV2PR48_9BACI</name>
<keyword evidence="6 8" id="KW-1133">Transmembrane helix</keyword>
<sequence>MQLDLQLLLILILFGFLAAFIDSVVGGGGLIALPALLFLGLNPTTAIATSKLASTIGLSTSTISFYRSGKIDFHSVKKYFPLAFFGSMFGAWTVTSISPELLKPLMLFMLAAIAVYTIFKKDWGSLSAIKKLSPLQLAGFIFLLFAIGFYDGFLGPGTGSFFIFAFLMIGTDFLKAAGNAKLLNLGSNMAALLMFMYLDHVHYVYGLVMGTAQIFGSIVGSQVAIKRGSGFVRQLFIIVSITLLIKNSYDYFVN</sequence>
<evidence type="ECO:0000256" key="6">
    <source>
        <dbReference type="ARBA" id="ARBA00022989"/>
    </source>
</evidence>
<feature type="transmembrane region" description="Helical" evidence="8">
    <location>
        <begin position="156"/>
        <end position="174"/>
    </location>
</feature>
<reference evidence="9 10" key="1">
    <citation type="submission" date="2024-06" db="EMBL/GenBank/DDBJ databases">
        <title>Sorghum-associated microbial communities from plants grown in Nebraska, USA.</title>
        <authorList>
            <person name="Schachtman D."/>
        </authorList>
    </citation>
    <scope>NUCLEOTIDE SEQUENCE [LARGE SCALE GENOMIC DNA]</scope>
    <source>
        <strain evidence="9 10">736</strain>
    </source>
</reference>
<organism evidence="9 10">
    <name type="scientific">Lysinibacillus parviboronicapiens</name>
    <dbReference type="NCBI Taxonomy" id="436516"/>
    <lineage>
        <taxon>Bacteria</taxon>
        <taxon>Bacillati</taxon>
        <taxon>Bacillota</taxon>
        <taxon>Bacilli</taxon>
        <taxon>Bacillales</taxon>
        <taxon>Bacillaceae</taxon>
        <taxon>Lysinibacillus</taxon>
    </lineage>
</organism>
<feature type="transmembrane region" description="Helical" evidence="8">
    <location>
        <begin position="78"/>
        <end position="95"/>
    </location>
</feature>
<feature type="transmembrane region" description="Helical" evidence="8">
    <location>
        <begin position="204"/>
        <end position="224"/>
    </location>
</feature>
<comment type="caution">
    <text evidence="9">The sequence shown here is derived from an EMBL/GenBank/DDBJ whole genome shotgun (WGS) entry which is preliminary data.</text>
</comment>
<comment type="similarity">
    <text evidence="2 8">Belongs to the 4-toluene sulfonate uptake permease (TSUP) (TC 2.A.102) family.</text>
</comment>
<feature type="transmembrane region" description="Helical" evidence="8">
    <location>
        <begin position="46"/>
        <end position="66"/>
    </location>
</feature>
<proteinExistence type="inferred from homology"/>